<proteinExistence type="predicted"/>
<reference evidence="1 2" key="1">
    <citation type="submission" date="2020-02" db="EMBL/GenBank/DDBJ databases">
        <title>Genome analysis of Thermosulfuriphilus ammonigenes ST65T, an anaerobic thermophilic chemolithoautotrophic bacterium isolated from a deep-sea hydrothermal vent.</title>
        <authorList>
            <person name="Slobodkina G."/>
            <person name="Allioux M."/>
            <person name="Merkel A."/>
            <person name="Alain K."/>
            <person name="Jebbar M."/>
            <person name="Slobodkin A."/>
        </authorList>
    </citation>
    <scope>NUCLEOTIDE SEQUENCE [LARGE SCALE GENOMIC DNA]</scope>
    <source>
        <strain evidence="1 2">ST65</strain>
    </source>
</reference>
<organism evidence="1 2">
    <name type="scientific">Thermosulfuriphilus ammonigenes</name>
    <dbReference type="NCBI Taxonomy" id="1936021"/>
    <lineage>
        <taxon>Bacteria</taxon>
        <taxon>Pseudomonadati</taxon>
        <taxon>Thermodesulfobacteriota</taxon>
        <taxon>Thermodesulfobacteria</taxon>
        <taxon>Thermodesulfobacteriales</taxon>
        <taxon>Thermodesulfobacteriaceae</taxon>
        <taxon>Thermosulfuriphilus</taxon>
    </lineage>
</organism>
<gene>
    <name evidence="1" type="ORF">G4V39_02375</name>
</gene>
<dbReference type="EMBL" id="CP048877">
    <property type="protein sequence ID" value="QIJ71191.1"/>
    <property type="molecule type" value="Genomic_DNA"/>
</dbReference>
<evidence type="ECO:0000313" key="2">
    <source>
        <dbReference type="Proteomes" id="UP000502179"/>
    </source>
</evidence>
<name>A0A6G7PUJ4_9BACT</name>
<protein>
    <submittedName>
        <fullName evidence="1">Uncharacterized protein</fullName>
    </submittedName>
</protein>
<dbReference type="AlphaFoldDB" id="A0A6G7PUJ4"/>
<evidence type="ECO:0000313" key="1">
    <source>
        <dbReference type="EMBL" id="QIJ71191.1"/>
    </source>
</evidence>
<dbReference type="Proteomes" id="UP000502179">
    <property type="component" value="Chromosome"/>
</dbReference>
<keyword evidence="2" id="KW-1185">Reference proteome</keyword>
<accession>A0A6G7PUJ4</accession>
<dbReference type="Gene3D" id="3.30.160.250">
    <property type="match status" value="1"/>
</dbReference>
<dbReference type="RefSeq" id="WP_166031413.1">
    <property type="nucleotide sequence ID" value="NZ_CP048877.1"/>
</dbReference>
<sequence>MEALTLNDYLARVLEKASFIQLPTKEVVAYSSIFPTCFGKGESEEEALAALKERIRLEVWRLLSQEKDPPALENARLKSEEYQAKAKQSLQMAEENWNSWAQSEILNAKRFALGESSSWHPDGHYSISFYARCPKCRGTFDLFLEGEELRKLARENFLSMGELTQKCPDCGSKILFKPQMDLFDVCAHSSIRLLNLLEASWEAKGYLPHLVRIELKRLFWNLISFAKDLSDYFGDQALKSLVKEGLPQNMLEAECLETKFLEPWEDLLEAVRLAFEIDPYLWDILSFRAERVFQEIVAEFPTFSDLWKIFDLKIKLSERKPRKNTLLQKFYELYRQVDPFQRKVVDSWAEREGSLNLLGHLILGHLSFHESVALEIAQKFLPPETLDSLKEELYDFRFRIGVFLARICCQIVWFQCLKREALLFLKCELKNYAQRFRGKSKKVGKLKLKLPGASLERDVQLARGGDKDALARLLAWEPLWGECPWVKDWLKKWTYDREWYEKRQKLARMKPGYLIPRSHNEVMDWIIKESIKVLNLIGPGVLSVKALLSYLAEKAPEKREALKPLDPGEINKKVIKGRKLFP</sequence>
<dbReference type="KEGG" id="tav:G4V39_02375"/>